<dbReference type="Pfam" id="PF01408">
    <property type="entry name" value="GFO_IDH_MocA"/>
    <property type="match status" value="1"/>
</dbReference>
<proteinExistence type="predicted"/>
<dbReference type="EMBL" id="CP036262">
    <property type="protein sequence ID" value="QDS91984.1"/>
    <property type="molecule type" value="Genomic_DNA"/>
</dbReference>
<dbReference type="AlphaFoldDB" id="A0A517MAS7"/>
<evidence type="ECO:0000313" key="3">
    <source>
        <dbReference type="EMBL" id="QDS91984.1"/>
    </source>
</evidence>
<dbReference type="InterPro" id="IPR036291">
    <property type="entry name" value="NAD(P)-bd_dom_sf"/>
</dbReference>
<name>A0A517MAS7_9BACT</name>
<dbReference type="RefSeq" id="WP_145350148.1">
    <property type="nucleotide sequence ID" value="NZ_CP036262.1"/>
</dbReference>
<evidence type="ECO:0000259" key="1">
    <source>
        <dbReference type="Pfam" id="PF01408"/>
    </source>
</evidence>
<dbReference type="GO" id="GO:0000166">
    <property type="term" value="F:nucleotide binding"/>
    <property type="evidence" value="ECO:0007669"/>
    <property type="project" value="InterPro"/>
</dbReference>
<dbReference type="KEGG" id="rml:FF011L_07200"/>
<dbReference type="PANTHER" id="PTHR46368:SF4">
    <property type="entry name" value="OS10G0403700 PROTEIN"/>
    <property type="match status" value="1"/>
</dbReference>
<dbReference type="InterPro" id="IPR000683">
    <property type="entry name" value="Gfo/Idh/MocA-like_OxRdtase_N"/>
</dbReference>
<keyword evidence="3" id="KW-0560">Oxidoreductase</keyword>
<dbReference type="Gene3D" id="3.40.50.720">
    <property type="entry name" value="NAD(P)-binding Rossmann-like Domain"/>
    <property type="match status" value="1"/>
</dbReference>
<dbReference type="InterPro" id="IPR055170">
    <property type="entry name" value="GFO_IDH_MocA-like_dom"/>
</dbReference>
<dbReference type="SUPFAM" id="SSF51735">
    <property type="entry name" value="NAD(P)-binding Rossmann-fold domains"/>
    <property type="match status" value="1"/>
</dbReference>
<organism evidence="3 4">
    <name type="scientific">Roseimaritima multifibrata</name>
    <dbReference type="NCBI Taxonomy" id="1930274"/>
    <lineage>
        <taxon>Bacteria</taxon>
        <taxon>Pseudomonadati</taxon>
        <taxon>Planctomycetota</taxon>
        <taxon>Planctomycetia</taxon>
        <taxon>Pirellulales</taxon>
        <taxon>Pirellulaceae</taxon>
        <taxon>Roseimaritima</taxon>
    </lineage>
</organism>
<evidence type="ECO:0000313" key="4">
    <source>
        <dbReference type="Proteomes" id="UP000320672"/>
    </source>
</evidence>
<feature type="domain" description="Gfo/Idh/MocA-like oxidoreductase N-terminal" evidence="1">
    <location>
        <begin position="14"/>
        <end position="130"/>
    </location>
</feature>
<dbReference type="Gene3D" id="3.30.360.10">
    <property type="entry name" value="Dihydrodipicolinate Reductase, domain 2"/>
    <property type="match status" value="1"/>
</dbReference>
<dbReference type="SUPFAM" id="SSF55347">
    <property type="entry name" value="Glyceraldehyde-3-phosphate dehydrogenase-like, C-terminal domain"/>
    <property type="match status" value="1"/>
</dbReference>
<evidence type="ECO:0000259" key="2">
    <source>
        <dbReference type="Pfam" id="PF22725"/>
    </source>
</evidence>
<dbReference type="EC" id="1.1.1.292" evidence="3"/>
<dbReference type="OrthoDB" id="9783105at2"/>
<dbReference type="Pfam" id="PF22725">
    <property type="entry name" value="GFO_IDH_MocA_C3"/>
    <property type="match status" value="1"/>
</dbReference>
<dbReference type="GO" id="GO:0033712">
    <property type="term" value="F:1,5-anhydro-D-fructose reductase (1,5-anhydro-D-mannitol-forming) activity"/>
    <property type="evidence" value="ECO:0007669"/>
    <property type="project" value="UniProtKB-EC"/>
</dbReference>
<reference evidence="3 4" key="1">
    <citation type="submission" date="2019-02" db="EMBL/GenBank/DDBJ databases">
        <title>Deep-cultivation of Planctomycetes and their phenomic and genomic characterization uncovers novel biology.</title>
        <authorList>
            <person name="Wiegand S."/>
            <person name="Jogler M."/>
            <person name="Boedeker C."/>
            <person name="Pinto D."/>
            <person name="Vollmers J."/>
            <person name="Rivas-Marin E."/>
            <person name="Kohn T."/>
            <person name="Peeters S.H."/>
            <person name="Heuer A."/>
            <person name="Rast P."/>
            <person name="Oberbeckmann S."/>
            <person name="Bunk B."/>
            <person name="Jeske O."/>
            <person name="Meyerdierks A."/>
            <person name="Storesund J.E."/>
            <person name="Kallscheuer N."/>
            <person name="Luecker S."/>
            <person name="Lage O.M."/>
            <person name="Pohl T."/>
            <person name="Merkel B.J."/>
            <person name="Hornburger P."/>
            <person name="Mueller R.-W."/>
            <person name="Bruemmer F."/>
            <person name="Labrenz M."/>
            <person name="Spormann A.M."/>
            <person name="Op den Camp H."/>
            <person name="Overmann J."/>
            <person name="Amann R."/>
            <person name="Jetten M.S.M."/>
            <person name="Mascher T."/>
            <person name="Medema M.H."/>
            <person name="Devos D.P."/>
            <person name="Kaster A.-K."/>
            <person name="Ovreas L."/>
            <person name="Rohde M."/>
            <person name="Galperin M.Y."/>
            <person name="Jogler C."/>
        </authorList>
    </citation>
    <scope>NUCLEOTIDE SEQUENCE [LARGE SCALE GENOMIC DNA]</scope>
    <source>
        <strain evidence="3 4">FF011L</strain>
    </source>
</reference>
<accession>A0A517MAS7</accession>
<gene>
    <name evidence="3" type="primary">afr_1</name>
    <name evidence="3" type="ORF">FF011L_07200</name>
</gene>
<keyword evidence="4" id="KW-1185">Reference proteome</keyword>
<feature type="domain" description="GFO/IDH/MocA-like oxidoreductase" evidence="2">
    <location>
        <begin position="150"/>
        <end position="268"/>
    </location>
</feature>
<dbReference type="Proteomes" id="UP000320672">
    <property type="component" value="Chromosome"/>
</dbReference>
<sequence>MPTQTCRWGFLSTAAIARKNWKAVCLSGNSTVTAVASRSQDSASRFIDECMAESPMLPARPAAVEGYEALLAREDVDAVYIPLPTSMRLEWVLKAAAAGKHVLCEKPIAATVSEAEQMVDACANAGVQFMDGVMFSHSDRLESLRAVLDESGPCGQLRRLNAHFSFNGGPDFEQQNIRADSQLEPHGCLGDLGWYTIRFILWAMDFQMPESVIARTLRTMQKPGSPEPVPAEFTAELNFANGVSAVFYNSFVTENQQTVSISGENGYVTLNDFVLPFYGPELAWEEHQHVLEIDNCRWNFGQHSRRNAVVEYSSGEANAQETKMIQTFARCVLTQETDPFWPQIAIKTQQVLNACRQSADQQGAVVSL</sequence>
<dbReference type="PANTHER" id="PTHR46368">
    <property type="match status" value="1"/>
</dbReference>
<protein>
    <submittedName>
        <fullName evidence="3">1,5-anhydro-D-fructose reductase</fullName>
        <ecNumber evidence="3">1.1.1.292</ecNumber>
    </submittedName>
</protein>